<comment type="caution">
    <text evidence="2">The sequence shown here is derived from an EMBL/GenBank/DDBJ whole genome shotgun (WGS) entry which is preliminary data.</text>
</comment>
<dbReference type="EMBL" id="AZBU02000007">
    <property type="protein sequence ID" value="TKR69884.1"/>
    <property type="molecule type" value="Genomic_DNA"/>
</dbReference>
<evidence type="ECO:0000313" key="2">
    <source>
        <dbReference type="EMBL" id="TKR69884.1"/>
    </source>
</evidence>
<dbReference type="Proteomes" id="UP000298663">
    <property type="component" value="Unassembled WGS sequence"/>
</dbReference>
<dbReference type="AlphaFoldDB" id="A0A4U5MKF3"/>
<keyword evidence="3" id="KW-1185">Reference proteome</keyword>
<organism evidence="2 3">
    <name type="scientific">Steinernema carpocapsae</name>
    <name type="common">Entomopathogenic nematode</name>
    <dbReference type="NCBI Taxonomy" id="34508"/>
    <lineage>
        <taxon>Eukaryota</taxon>
        <taxon>Metazoa</taxon>
        <taxon>Ecdysozoa</taxon>
        <taxon>Nematoda</taxon>
        <taxon>Chromadorea</taxon>
        <taxon>Rhabditida</taxon>
        <taxon>Tylenchina</taxon>
        <taxon>Panagrolaimomorpha</taxon>
        <taxon>Strongyloidoidea</taxon>
        <taxon>Steinernematidae</taxon>
        <taxon>Steinernema</taxon>
    </lineage>
</organism>
<sequence length="67" mass="7899">MKCWMVTNSVFNALIIATYWVATVTLIYGIFKTLKAFVKAFYEQNRKDRIQIIMEPEPQHLVDVFDV</sequence>
<feature type="transmembrane region" description="Helical" evidence="1">
    <location>
        <begin position="12"/>
        <end position="31"/>
    </location>
</feature>
<keyword evidence="1" id="KW-0472">Membrane</keyword>
<protein>
    <submittedName>
        <fullName evidence="2">Uncharacterized protein</fullName>
    </submittedName>
</protein>
<evidence type="ECO:0000313" key="3">
    <source>
        <dbReference type="Proteomes" id="UP000298663"/>
    </source>
</evidence>
<proteinExistence type="predicted"/>
<evidence type="ECO:0000256" key="1">
    <source>
        <dbReference type="SAM" id="Phobius"/>
    </source>
</evidence>
<reference evidence="2 3" key="2">
    <citation type="journal article" date="2019" name="G3 (Bethesda)">
        <title>Hybrid Assembly of the Genome of the Entomopathogenic Nematode Steinernema carpocapsae Identifies the X-Chromosome.</title>
        <authorList>
            <person name="Serra L."/>
            <person name="Macchietto M."/>
            <person name="Macias-Munoz A."/>
            <person name="McGill C.J."/>
            <person name="Rodriguez I.M."/>
            <person name="Rodriguez B."/>
            <person name="Murad R."/>
            <person name="Mortazavi A."/>
        </authorList>
    </citation>
    <scope>NUCLEOTIDE SEQUENCE [LARGE SCALE GENOMIC DNA]</scope>
    <source>
        <strain evidence="2 3">ALL</strain>
    </source>
</reference>
<keyword evidence="1" id="KW-1133">Transmembrane helix</keyword>
<gene>
    <name evidence="2" type="ORF">L596_021976</name>
</gene>
<keyword evidence="1" id="KW-0812">Transmembrane</keyword>
<accession>A0A4U5MKF3</accession>
<name>A0A4U5MKF3_STECR</name>
<reference evidence="2 3" key="1">
    <citation type="journal article" date="2015" name="Genome Biol.">
        <title>Comparative genomics of Steinernema reveals deeply conserved gene regulatory networks.</title>
        <authorList>
            <person name="Dillman A.R."/>
            <person name="Macchietto M."/>
            <person name="Porter C.F."/>
            <person name="Rogers A."/>
            <person name="Williams B."/>
            <person name="Antoshechkin I."/>
            <person name="Lee M.M."/>
            <person name="Goodwin Z."/>
            <person name="Lu X."/>
            <person name="Lewis E.E."/>
            <person name="Goodrich-Blair H."/>
            <person name="Stock S.P."/>
            <person name="Adams B.J."/>
            <person name="Sternberg P.W."/>
            <person name="Mortazavi A."/>
        </authorList>
    </citation>
    <scope>NUCLEOTIDE SEQUENCE [LARGE SCALE GENOMIC DNA]</scope>
    <source>
        <strain evidence="2 3">ALL</strain>
    </source>
</reference>